<keyword evidence="3" id="KW-1185">Reference proteome</keyword>
<accession>A0A8T2TBB4</accession>
<feature type="transmembrane region" description="Helical" evidence="1">
    <location>
        <begin position="35"/>
        <end position="62"/>
    </location>
</feature>
<keyword evidence="1" id="KW-0472">Membrane</keyword>
<evidence type="ECO:0000256" key="1">
    <source>
        <dbReference type="SAM" id="Phobius"/>
    </source>
</evidence>
<evidence type="ECO:0000313" key="2">
    <source>
        <dbReference type="EMBL" id="KAH7415422.1"/>
    </source>
</evidence>
<name>A0A8T2TBB4_CERRI</name>
<proteinExistence type="predicted"/>
<keyword evidence="1" id="KW-0812">Transmembrane</keyword>
<comment type="caution">
    <text evidence="2">The sequence shown here is derived from an EMBL/GenBank/DDBJ whole genome shotgun (WGS) entry which is preliminary data.</text>
</comment>
<protein>
    <submittedName>
        <fullName evidence="2">Uncharacterized protein</fullName>
    </submittedName>
</protein>
<keyword evidence="1" id="KW-1133">Transmembrane helix</keyword>
<organism evidence="2 3">
    <name type="scientific">Ceratopteris richardii</name>
    <name type="common">Triangle waterfern</name>
    <dbReference type="NCBI Taxonomy" id="49495"/>
    <lineage>
        <taxon>Eukaryota</taxon>
        <taxon>Viridiplantae</taxon>
        <taxon>Streptophyta</taxon>
        <taxon>Embryophyta</taxon>
        <taxon>Tracheophyta</taxon>
        <taxon>Polypodiopsida</taxon>
        <taxon>Polypodiidae</taxon>
        <taxon>Polypodiales</taxon>
        <taxon>Pteridineae</taxon>
        <taxon>Pteridaceae</taxon>
        <taxon>Parkerioideae</taxon>
        <taxon>Ceratopteris</taxon>
    </lineage>
</organism>
<evidence type="ECO:0000313" key="3">
    <source>
        <dbReference type="Proteomes" id="UP000825935"/>
    </source>
</evidence>
<reference evidence="2" key="1">
    <citation type="submission" date="2021-08" db="EMBL/GenBank/DDBJ databases">
        <title>WGS assembly of Ceratopteris richardii.</title>
        <authorList>
            <person name="Marchant D.B."/>
            <person name="Chen G."/>
            <person name="Jenkins J."/>
            <person name="Shu S."/>
            <person name="Leebens-Mack J."/>
            <person name="Grimwood J."/>
            <person name="Schmutz J."/>
            <person name="Soltis P."/>
            <person name="Soltis D."/>
            <person name="Chen Z.-H."/>
        </authorList>
    </citation>
    <scope>NUCLEOTIDE SEQUENCE</scope>
    <source>
        <strain evidence="2">Whitten #5841</strain>
        <tissue evidence="2">Leaf</tissue>
    </source>
</reference>
<dbReference type="Proteomes" id="UP000825935">
    <property type="component" value="Chromosome 14"/>
</dbReference>
<dbReference type="EMBL" id="CM035419">
    <property type="protein sequence ID" value="KAH7415422.1"/>
    <property type="molecule type" value="Genomic_DNA"/>
</dbReference>
<dbReference type="OrthoDB" id="1351582at2759"/>
<dbReference type="AlphaFoldDB" id="A0A8T2TBB4"/>
<sequence length="88" mass="10063">MLPFSTLEEAEAKLGRNLTAADALWFRYTVATPDSWLFCMNALFLFVILNTTTLPSLLLNVLAQATFPYLRRFKLRPFFTPLSVAFQV</sequence>
<gene>
    <name evidence="2" type="ORF">KP509_14G042900</name>
</gene>